<dbReference type="Proteomes" id="UP001322277">
    <property type="component" value="Chromosome 3"/>
</dbReference>
<protein>
    <submittedName>
        <fullName evidence="1">Uncharacterized protein</fullName>
    </submittedName>
</protein>
<name>A0AAX4I6P3_9PEZI</name>
<dbReference type="EMBL" id="CP137307">
    <property type="protein sequence ID" value="WQF79053.1"/>
    <property type="molecule type" value="Genomic_DNA"/>
</dbReference>
<proteinExistence type="predicted"/>
<dbReference type="KEGG" id="cdet:87940570"/>
<reference evidence="2" key="1">
    <citation type="journal article" date="2023" name="bioRxiv">
        <title>Complete genome of the Medicago anthracnose fungus, Colletotrichum destructivum, reveals a mini-chromosome-like region within a core chromosome.</title>
        <authorList>
            <person name="Lapalu N."/>
            <person name="Simon A."/>
            <person name="Lu A."/>
            <person name="Plaumann P.-L."/>
            <person name="Amselem J."/>
            <person name="Pigne S."/>
            <person name="Auger A."/>
            <person name="Koch C."/>
            <person name="Dallery J.-F."/>
            <person name="O'Connell R.J."/>
        </authorList>
    </citation>
    <scope>NUCLEOTIDE SEQUENCE [LARGE SCALE GENOMIC DNA]</scope>
    <source>
        <strain evidence="2">CBS 520.97</strain>
    </source>
</reference>
<dbReference type="RefSeq" id="XP_062776277.1">
    <property type="nucleotide sequence ID" value="XM_062920226.1"/>
</dbReference>
<evidence type="ECO:0000313" key="1">
    <source>
        <dbReference type="EMBL" id="WQF79053.1"/>
    </source>
</evidence>
<sequence>MRCSVIKLHRRNLLLPSPGYAIAVFNYLHHPDVLPTVHTNRQNLIGAARFLAGLITEFANLEALIMEFDSAWYEEAASNTRNWVDDMLNEMEQALVPLVLSGRAPPNTAAITAYIARLRIRRGDIKASPRKQ</sequence>
<dbReference type="AlphaFoldDB" id="A0AAX4I6P3"/>
<accession>A0AAX4I6P3</accession>
<keyword evidence="2" id="KW-1185">Reference proteome</keyword>
<evidence type="ECO:0000313" key="2">
    <source>
        <dbReference type="Proteomes" id="UP001322277"/>
    </source>
</evidence>
<organism evidence="1 2">
    <name type="scientific">Colletotrichum destructivum</name>
    <dbReference type="NCBI Taxonomy" id="34406"/>
    <lineage>
        <taxon>Eukaryota</taxon>
        <taxon>Fungi</taxon>
        <taxon>Dikarya</taxon>
        <taxon>Ascomycota</taxon>
        <taxon>Pezizomycotina</taxon>
        <taxon>Sordariomycetes</taxon>
        <taxon>Hypocreomycetidae</taxon>
        <taxon>Glomerellales</taxon>
        <taxon>Glomerellaceae</taxon>
        <taxon>Colletotrichum</taxon>
        <taxon>Colletotrichum destructivum species complex</taxon>
    </lineage>
</organism>
<gene>
    <name evidence="1" type="ORF">CDEST_04067</name>
</gene>
<dbReference type="GeneID" id="87940570"/>